<proteinExistence type="predicted"/>
<dbReference type="RefSeq" id="WP_126003318.1">
    <property type="nucleotide sequence ID" value="NZ_QQYZ01000001.1"/>
</dbReference>
<evidence type="ECO:0000313" key="2">
    <source>
        <dbReference type="EMBL" id="RSY90674.1"/>
    </source>
</evidence>
<reference evidence="2 3" key="1">
    <citation type="submission" date="2018-07" db="EMBL/GenBank/DDBJ databases">
        <title>Genomic and Epidemiologic Investigation of an Indolent Hospital Outbreak.</title>
        <authorList>
            <person name="Johnson R.C."/>
            <person name="Deming C."/>
            <person name="Conlan S."/>
            <person name="Zellmer C.J."/>
            <person name="Michelin A.V."/>
            <person name="Lee-Lin S."/>
            <person name="Thomas P.J."/>
            <person name="Park M."/>
            <person name="Weingarten R.A."/>
            <person name="Less J."/>
            <person name="Dekker J.P."/>
            <person name="Frank K.M."/>
            <person name="Musser K.A."/>
            <person name="Mcquiston J.R."/>
            <person name="Henderson D.K."/>
            <person name="Lau A.F."/>
            <person name="Palmore T.N."/>
            <person name="Segre J.A."/>
        </authorList>
    </citation>
    <scope>NUCLEOTIDE SEQUENCE [LARGE SCALE GENOMIC DNA]</scope>
    <source>
        <strain evidence="2 3">SK-CDC1_0717</strain>
    </source>
</reference>
<feature type="signal peptide" evidence="1">
    <location>
        <begin position="1"/>
        <end position="24"/>
    </location>
</feature>
<accession>A0A430G9A9</accession>
<comment type="caution">
    <text evidence="2">The sequence shown here is derived from an EMBL/GenBank/DDBJ whole genome shotgun (WGS) entry which is preliminary data.</text>
</comment>
<keyword evidence="1" id="KW-0732">Signal</keyword>
<evidence type="ECO:0000313" key="3">
    <source>
        <dbReference type="Proteomes" id="UP000287746"/>
    </source>
</evidence>
<protein>
    <recommendedName>
        <fullName evidence="4">Secreted protein</fullName>
    </recommendedName>
</protein>
<organism evidence="2 3">
    <name type="scientific">Sphingomonas koreensis</name>
    <dbReference type="NCBI Taxonomy" id="93064"/>
    <lineage>
        <taxon>Bacteria</taxon>
        <taxon>Pseudomonadati</taxon>
        <taxon>Pseudomonadota</taxon>
        <taxon>Alphaproteobacteria</taxon>
        <taxon>Sphingomonadales</taxon>
        <taxon>Sphingomonadaceae</taxon>
        <taxon>Sphingomonas</taxon>
    </lineage>
</organism>
<dbReference type="EMBL" id="QQYZ01000001">
    <property type="protein sequence ID" value="RSY90674.1"/>
    <property type="molecule type" value="Genomic_DNA"/>
</dbReference>
<feature type="chain" id="PRO_5019249544" description="Secreted protein" evidence="1">
    <location>
        <begin position="25"/>
        <end position="176"/>
    </location>
</feature>
<evidence type="ECO:0008006" key="4">
    <source>
        <dbReference type="Google" id="ProtNLM"/>
    </source>
</evidence>
<dbReference type="AlphaFoldDB" id="A0A430G9A9"/>
<gene>
    <name evidence="2" type="ORF">DAH66_01520</name>
</gene>
<sequence length="176" mass="18391">MRISRLATAAMLWAGLAASSAASAQSARPCLTGNEAEALFQVMLPDMIREMGRVCTALPANAFLRQPSAAFMARINAGVAPAMPAAQGGIRKLLGPDAGFIAESQFAIPAVRAIIAPAIAQEVKPADCPGLDKIVTNLAPLPPRNLAGVFAALLQLSQNDEKRAPRLPICPMGRPR</sequence>
<evidence type="ECO:0000256" key="1">
    <source>
        <dbReference type="SAM" id="SignalP"/>
    </source>
</evidence>
<dbReference type="Proteomes" id="UP000287746">
    <property type="component" value="Unassembled WGS sequence"/>
</dbReference>
<name>A0A430G9A9_9SPHN</name>